<sequence>MPGLRHQPTPAEPESAKSESRRIVIFEPNQADLDKAVLGRDVSAGLAKFFENLLQRKKWVRKINIPSRHDDVAAVLLFTTTLKEGGLEILSELHIYCAGKTMIEKWEVAGEWQQIRSLPQESFQAIDITKVRVDGNVVSVDFTVPSSEGQSGLYFTQFDFSSDEPPVRTVPHPLLRKSI</sequence>
<protein>
    <submittedName>
        <fullName evidence="1">Uncharacterized protein</fullName>
    </submittedName>
</protein>
<comment type="caution">
    <text evidence="1">The sequence shown here is derived from an EMBL/GenBank/DDBJ whole genome shotgun (WGS) entry which is preliminary data.</text>
</comment>
<accession>B4D9M0</accession>
<keyword evidence="2" id="KW-1185">Reference proteome</keyword>
<dbReference type="EMBL" id="ABVL01000027">
    <property type="protein sequence ID" value="EDY16801.1"/>
    <property type="molecule type" value="Genomic_DNA"/>
</dbReference>
<name>B4D9M0_9BACT</name>
<dbReference type="InParanoid" id="B4D9M0"/>
<dbReference type="Proteomes" id="UP000005824">
    <property type="component" value="Unassembled WGS sequence"/>
</dbReference>
<reference evidence="1 2" key="1">
    <citation type="journal article" date="2011" name="J. Bacteriol.">
        <title>Genome sequence of Chthoniobacter flavus Ellin428, an aerobic heterotrophic soil bacterium.</title>
        <authorList>
            <person name="Kant R."/>
            <person name="van Passel M.W."/>
            <person name="Palva A."/>
            <person name="Lucas S."/>
            <person name="Lapidus A."/>
            <person name="Glavina Del Rio T."/>
            <person name="Dalin E."/>
            <person name="Tice H."/>
            <person name="Bruce D."/>
            <person name="Goodwin L."/>
            <person name="Pitluck S."/>
            <person name="Larimer F.W."/>
            <person name="Land M.L."/>
            <person name="Hauser L."/>
            <person name="Sangwan P."/>
            <person name="de Vos W.M."/>
            <person name="Janssen P.H."/>
            <person name="Smidt H."/>
        </authorList>
    </citation>
    <scope>NUCLEOTIDE SEQUENCE [LARGE SCALE GENOMIC DNA]</scope>
    <source>
        <strain evidence="1 2">Ellin428</strain>
    </source>
</reference>
<evidence type="ECO:0000313" key="1">
    <source>
        <dbReference type="EMBL" id="EDY16801.1"/>
    </source>
</evidence>
<organism evidence="1 2">
    <name type="scientific">Chthoniobacter flavus Ellin428</name>
    <dbReference type="NCBI Taxonomy" id="497964"/>
    <lineage>
        <taxon>Bacteria</taxon>
        <taxon>Pseudomonadati</taxon>
        <taxon>Verrucomicrobiota</taxon>
        <taxon>Spartobacteria</taxon>
        <taxon>Chthoniobacterales</taxon>
        <taxon>Chthoniobacteraceae</taxon>
        <taxon>Chthoniobacter</taxon>
    </lineage>
</organism>
<dbReference type="AlphaFoldDB" id="B4D9M0"/>
<dbReference type="STRING" id="497964.CfE428DRAFT_5610"/>
<proteinExistence type="predicted"/>
<gene>
    <name evidence="1" type="ORF">CfE428DRAFT_5610</name>
</gene>
<dbReference type="RefSeq" id="WP_006982931.1">
    <property type="nucleotide sequence ID" value="NZ_ABVL01000027.1"/>
</dbReference>
<evidence type="ECO:0000313" key="2">
    <source>
        <dbReference type="Proteomes" id="UP000005824"/>
    </source>
</evidence>